<dbReference type="Proteomes" id="UP000762676">
    <property type="component" value="Unassembled WGS sequence"/>
</dbReference>
<name>A0AAV4G596_9GAST</name>
<proteinExistence type="predicted"/>
<comment type="caution">
    <text evidence="1">The sequence shown here is derived from an EMBL/GenBank/DDBJ whole genome shotgun (WGS) entry which is preliminary data.</text>
</comment>
<gene>
    <name evidence="1" type="ORF">ElyMa_002307700</name>
</gene>
<accession>A0AAV4G596</accession>
<evidence type="ECO:0008006" key="3">
    <source>
        <dbReference type="Google" id="ProtNLM"/>
    </source>
</evidence>
<reference evidence="1 2" key="1">
    <citation type="journal article" date="2021" name="Elife">
        <title>Chloroplast acquisition without the gene transfer in kleptoplastic sea slugs, Plakobranchus ocellatus.</title>
        <authorList>
            <person name="Maeda T."/>
            <person name="Takahashi S."/>
            <person name="Yoshida T."/>
            <person name="Shimamura S."/>
            <person name="Takaki Y."/>
            <person name="Nagai Y."/>
            <person name="Toyoda A."/>
            <person name="Suzuki Y."/>
            <person name="Arimoto A."/>
            <person name="Ishii H."/>
            <person name="Satoh N."/>
            <person name="Nishiyama T."/>
            <person name="Hasebe M."/>
            <person name="Maruyama T."/>
            <person name="Minagawa J."/>
            <person name="Obokata J."/>
            <person name="Shigenobu S."/>
        </authorList>
    </citation>
    <scope>NUCLEOTIDE SEQUENCE [LARGE SCALE GENOMIC DNA]</scope>
</reference>
<organism evidence="1 2">
    <name type="scientific">Elysia marginata</name>
    <dbReference type="NCBI Taxonomy" id="1093978"/>
    <lineage>
        <taxon>Eukaryota</taxon>
        <taxon>Metazoa</taxon>
        <taxon>Spiralia</taxon>
        <taxon>Lophotrochozoa</taxon>
        <taxon>Mollusca</taxon>
        <taxon>Gastropoda</taxon>
        <taxon>Heterobranchia</taxon>
        <taxon>Euthyneura</taxon>
        <taxon>Panpulmonata</taxon>
        <taxon>Sacoglossa</taxon>
        <taxon>Placobranchoidea</taxon>
        <taxon>Plakobranchidae</taxon>
        <taxon>Elysia</taxon>
    </lineage>
</organism>
<sequence length="168" mass="17418">MNTTAHLVYGTAVGVDAVKDVASDVKDGVKDVVDKGVGAVKDVADDVADGVVDAAKATAKVSTKAFKGVTGISKKAYRKTYQESKRSFGKIKQLAGKVDFDDAVSRLVKLLDKDTTTDMCKQTCKASAKVVLGGKLPKADQKVAKVGCSPLCKAGVAVVQDIAEAIKG</sequence>
<keyword evidence="2" id="KW-1185">Reference proteome</keyword>
<evidence type="ECO:0000313" key="1">
    <source>
        <dbReference type="EMBL" id="GFR80163.1"/>
    </source>
</evidence>
<protein>
    <recommendedName>
        <fullName evidence="3">Saposin B-type domain-containing protein</fullName>
    </recommendedName>
</protein>
<dbReference type="AlphaFoldDB" id="A0AAV4G596"/>
<evidence type="ECO:0000313" key="2">
    <source>
        <dbReference type="Proteomes" id="UP000762676"/>
    </source>
</evidence>
<dbReference type="EMBL" id="BMAT01004774">
    <property type="protein sequence ID" value="GFR80163.1"/>
    <property type="molecule type" value="Genomic_DNA"/>
</dbReference>